<comment type="caution">
    <text evidence="1">The sequence shown here is derived from an EMBL/GenBank/DDBJ whole genome shotgun (WGS) entry which is preliminary data.</text>
</comment>
<accession>A0A4R3Y6I3</accession>
<organism evidence="1 2">
    <name type="scientific">Sulfurirhabdus autotrophica</name>
    <dbReference type="NCBI Taxonomy" id="1706046"/>
    <lineage>
        <taxon>Bacteria</taxon>
        <taxon>Pseudomonadati</taxon>
        <taxon>Pseudomonadota</taxon>
        <taxon>Betaproteobacteria</taxon>
        <taxon>Nitrosomonadales</taxon>
        <taxon>Sulfuricellaceae</taxon>
        <taxon>Sulfurirhabdus</taxon>
    </lineage>
</organism>
<protein>
    <submittedName>
        <fullName evidence="1">Uncharacterized protein</fullName>
    </submittedName>
</protein>
<evidence type="ECO:0000313" key="2">
    <source>
        <dbReference type="Proteomes" id="UP000295367"/>
    </source>
</evidence>
<name>A0A4R3Y6I3_9PROT</name>
<gene>
    <name evidence="1" type="ORF">EDC63_10831</name>
</gene>
<dbReference type="Proteomes" id="UP000295367">
    <property type="component" value="Unassembled WGS sequence"/>
</dbReference>
<dbReference type="RefSeq" id="WP_124946545.1">
    <property type="nucleotide sequence ID" value="NZ_BHVT01000037.1"/>
</dbReference>
<dbReference type="OrthoDB" id="8421133at2"/>
<reference evidence="1 2" key="1">
    <citation type="submission" date="2019-03" db="EMBL/GenBank/DDBJ databases">
        <title>Genomic Encyclopedia of Type Strains, Phase IV (KMG-IV): sequencing the most valuable type-strain genomes for metagenomic binning, comparative biology and taxonomic classification.</title>
        <authorList>
            <person name="Goeker M."/>
        </authorList>
    </citation>
    <scope>NUCLEOTIDE SEQUENCE [LARGE SCALE GENOMIC DNA]</scope>
    <source>
        <strain evidence="1 2">DSM 100309</strain>
    </source>
</reference>
<proteinExistence type="predicted"/>
<dbReference type="EMBL" id="SMCO01000008">
    <property type="protein sequence ID" value="TCV85823.1"/>
    <property type="molecule type" value="Genomic_DNA"/>
</dbReference>
<keyword evidence="2" id="KW-1185">Reference proteome</keyword>
<dbReference type="AlphaFoldDB" id="A0A4R3Y6I3"/>
<sequence>MAYRIDNVSENTGIWCWKVKGINGKGVYGTLTTGLNGRGLYQVNMGIRHTLIIPERFHVPPDLPTGEASLLLGLALDQMGWGPEVNQEGEIA</sequence>
<evidence type="ECO:0000313" key="1">
    <source>
        <dbReference type="EMBL" id="TCV85823.1"/>
    </source>
</evidence>